<dbReference type="Gene3D" id="3.20.20.210">
    <property type="match status" value="1"/>
</dbReference>
<evidence type="ECO:0000313" key="2">
    <source>
        <dbReference type="EMBL" id="SHF50060.1"/>
    </source>
</evidence>
<protein>
    <submittedName>
        <fullName evidence="2">Uroporphyrinogen-III decarboxylase</fullName>
    </submittedName>
</protein>
<dbReference type="STRING" id="1122155.SAMN02745158_03984"/>
<dbReference type="Proteomes" id="UP000184245">
    <property type="component" value="Unassembled WGS sequence"/>
</dbReference>
<organism evidence="2 3">
    <name type="scientific">Lactonifactor longoviformis DSM 17459</name>
    <dbReference type="NCBI Taxonomy" id="1122155"/>
    <lineage>
        <taxon>Bacteria</taxon>
        <taxon>Bacillati</taxon>
        <taxon>Bacillota</taxon>
        <taxon>Clostridia</taxon>
        <taxon>Eubacteriales</taxon>
        <taxon>Clostridiaceae</taxon>
        <taxon>Lactonifactor</taxon>
    </lineage>
</organism>
<dbReference type="GO" id="GO:0006779">
    <property type="term" value="P:porphyrin-containing compound biosynthetic process"/>
    <property type="evidence" value="ECO:0007669"/>
    <property type="project" value="InterPro"/>
</dbReference>
<dbReference type="AlphaFoldDB" id="A0A1M5C5V6"/>
<reference evidence="2 3" key="1">
    <citation type="submission" date="2016-11" db="EMBL/GenBank/DDBJ databases">
        <authorList>
            <person name="Jaros S."/>
            <person name="Januszkiewicz K."/>
            <person name="Wedrychowicz H."/>
        </authorList>
    </citation>
    <scope>NUCLEOTIDE SEQUENCE [LARGE SCALE GENOMIC DNA]</scope>
    <source>
        <strain evidence="2 3">DSM 17459</strain>
    </source>
</reference>
<keyword evidence="3" id="KW-1185">Reference proteome</keyword>
<feature type="domain" description="Uroporphyrinogen decarboxylase (URO-D)" evidence="1">
    <location>
        <begin position="124"/>
        <end position="289"/>
    </location>
</feature>
<sequence>MLTIKENARETIRGGSPDRFVNQYSYLGLVRDPIGVYAGCDLQPGETGTNGWGVKVTYPKNTPGQFPLCEGEDKLLKDITKWREIIKPCPTKFTEEQWLPYIEAAARIDRREYFVTASVYNGVLEKLHYFMGMEDTMINFYEEPEEMHALIDFIADWEIAAAEEIVSHLHPDALFHHDDWGSQRTSFLSPEMFEEFIEPAYKRIYGFWKENGVEIIVHHSDSYIANLIPSMIRMGIDVIQGPVYENNIPEILKEYGGRITVMAGLDNGKYDMEDWSREKIRNGLKELFAAAGTRYLIPCLTMGGPGSTYPGVYEAVTEEIDALSKEYF</sequence>
<evidence type="ECO:0000259" key="1">
    <source>
        <dbReference type="Pfam" id="PF01208"/>
    </source>
</evidence>
<dbReference type="OrthoDB" id="9815759at2"/>
<dbReference type="InterPro" id="IPR038071">
    <property type="entry name" value="UROD/MetE-like_sf"/>
</dbReference>
<name>A0A1M5C5V6_9CLOT</name>
<dbReference type="PANTHER" id="PTHR47099:SF1">
    <property type="entry name" value="METHYLCOBAMIDE:COM METHYLTRANSFERASE MTBA"/>
    <property type="match status" value="1"/>
</dbReference>
<dbReference type="PANTHER" id="PTHR47099">
    <property type="entry name" value="METHYLCOBAMIDE:COM METHYLTRANSFERASE MTBA"/>
    <property type="match status" value="1"/>
</dbReference>
<dbReference type="RefSeq" id="WP_072854521.1">
    <property type="nucleotide sequence ID" value="NZ_FQVI01000034.1"/>
</dbReference>
<dbReference type="EMBL" id="FQVI01000034">
    <property type="protein sequence ID" value="SHF50060.1"/>
    <property type="molecule type" value="Genomic_DNA"/>
</dbReference>
<gene>
    <name evidence="2" type="ORF">SAMN02745158_03984</name>
</gene>
<accession>A0A1M5C5V6</accession>
<dbReference type="GO" id="GO:0004853">
    <property type="term" value="F:uroporphyrinogen decarboxylase activity"/>
    <property type="evidence" value="ECO:0007669"/>
    <property type="project" value="InterPro"/>
</dbReference>
<proteinExistence type="predicted"/>
<evidence type="ECO:0000313" key="3">
    <source>
        <dbReference type="Proteomes" id="UP000184245"/>
    </source>
</evidence>
<dbReference type="SUPFAM" id="SSF51726">
    <property type="entry name" value="UROD/MetE-like"/>
    <property type="match status" value="1"/>
</dbReference>
<dbReference type="Pfam" id="PF01208">
    <property type="entry name" value="URO-D"/>
    <property type="match status" value="1"/>
</dbReference>
<dbReference type="InterPro" id="IPR000257">
    <property type="entry name" value="Uroporphyrinogen_deCOase"/>
</dbReference>
<dbReference type="InterPro" id="IPR052024">
    <property type="entry name" value="Methanogen_methyltrans"/>
</dbReference>